<dbReference type="GO" id="GO:0005886">
    <property type="term" value="C:plasma membrane"/>
    <property type="evidence" value="ECO:0007669"/>
    <property type="project" value="UniProtKB-SubCell"/>
</dbReference>
<keyword evidence="4" id="KW-0488">Methylation</keyword>
<dbReference type="PANTHER" id="PTHR24072">
    <property type="entry name" value="RHO FAMILY GTPASE"/>
    <property type="match status" value="1"/>
</dbReference>
<dbReference type="SMART" id="SM00173">
    <property type="entry name" value="RAS"/>
    <property type="match status" value="1"/>
</dbReference>
<dbReference type="InterPro" id="IPR005225">
    <property type="entry name" value="Small_GTP-bd"/>
</dbReference>
<protein>
    <submittedName>
        <fullName evidence="10">Uncharacterized protein</fullName>
    </submittedName>
</protein>
<evidence type="ECO:0000256" key="6">
    <source>
        <dbReference type="ARBA" id="ARBA00023134"/>
    </source>
</evidence>
<dbReference type="PROSITE" id="PS51420">
    <property type="entry name" value="RHO"/>
    <property type="match status" value="1"/>
</dbReference>
<evidence type="ECO:0000256" key="3">
    <source>
        <dbReference type="ARBA" id="ARBA00022475"/>
    </source>
</evidence>
<dbReference type="GO" id="GO:0005525">
    <property type="term" value="F:GTP binding"/>
    <property type="evidence" value="ECO:0007669"/>
    <property type="project" value="UniProtKB-KW"/>
</dbReference>
<evidence type="ECO:0000313" key="10">
    <source>
        <dbReference type="EMBL" id="KAK7104517.1"/>
    </source>
</evidence>
<evidence type="ECO:0000256" key="7">
    <source>
        <dbReference type="ARBA" id="ARBA00023136"/>
    </source>
</evidence>
<evidence type="ECO:0000313" key="11">
    <source>
        <dbReference type="Proteomes" id="UP001374579"/>
    </source>
</evidence>
<dbReference type="AlphaFoldDB" id="A0AAN9BFI5"/>
<evidence type="ECO:0000256" key="1">
    <source>
        <dbReference type="ARBA" id="ARBA00004342"/>
    </source>
</evidence>
<dbReference type="SMART" id="SM00174">
    <property type="entry name" value="RHO"/>
    <property type="match status" value="1"/>
</dbReference>
<name>A0AAN9BFI5_9CAEN</name>
<sequence>MKSDNGQTNKDGGNGEGCENYVHCSMLGDGMVGKTCLTLSYTQHLFTDNYTATVFDNYSVPLKVGGQEFVISLFDTAGQSDYESLRAYTYQESEVLVLCFSVCDRESFYSVINSWLPEIQRHTKRRRPMLLVGTQIDLRTPDCQDQVTTEEGNNLAKIIGADCYIECSARNQEGLQQVFEHVVFSALKYRKKKNKIFNRIFGERTLSNKSIKQLSSLLMDNKSQQLSC</sequence>
<evidence type="ECO:0000256" key="9">
    <source>
        <dbReference type="ARBA" id="ARBA00023289"/>
    </source>
</evidence>
<dbReference type="InterPro" id="IPR001806">
    <property type="entry name" value="Small_GTPase"/>
</dbReference>
<dbReference type="SMART" id="SM00175">
    <property type="entry name" value="RAB"/>
    <property type="match status" value="1"/>
</dbReference>
<comment type="subcellular location">
    <subcellularLocation>
        <location evidence="1">Cell membrane</location>
        <topology evidence="1">Lipid-anchor</topology>
        <orientation evidence="1">Cytoplasmic side</orientation>
    </subcellularLocation>
</comment>
<dbReference type="EMBL" id="JBAMIC010000008">
    <property type="protein sequence ID" value="KAK7104517.1"/>
    <property type="molecule type" value="Genomic_DNA"/>
</dbReference>
<evidence type="ECO:0000256" key="4">
    <source>
        <dbReference type="ARBA" id="ARBA00022481"/>
    </source>
</evidence>
<dbReference type="SUPFAM" id="SSF52540">
    <property type="entry name" value="P-loop containing nucleoside triphosphate hydrolases"/>
    <property type="match status" value="1"/>
</dbReference>
<keyword evidence="8" id="KW-0449">Lipoprotein</keyword>
<keyword evidence="6" id="KW-0342">GTP-binding</keyword>
<accession>A0AAN9BFI5</accession>
<keyword evidence="5" id="KW-0547">Nucleotide-binding</keyword>
<keyword evidence="9" id="KW-0636">Prenylation</keyword>
<comment type="similarity">
    <text evidence="2">Belongs to the small GTPase superfamily. Rho family.</text>
</comment>
<dbReference type="Pfam" id="PF00071">
    <property type="entry name" value="Ras"/>
    <property type="match status" value="1"/>
</dbReference>
<dbReference type="Gene3D" id="3.40.50.300">
    <property type="entry name" value="P-loop containing nucleotide triphosphate hydrolases"/>
    <property type="match status" value="1"/>
</dbReference>
<proteinExistence type="inferred from homology"/>
<dbReference type="PRINTS" id="PR00449">
    <property type="entry name" value="RASTRNSFRMNG"/>
</dbReference>
<dbReference type="Proteomes" id="UP001374579">
    <property type="component" value="Unassembled WGS sequence"/>
</dbReference>
<dbReference type="GO" id="GO:0007264">
    <property type="term" value="P:small GTPase-mediated signal transduction"/>
    <property type="evidence" value="ECO:0007669"/>
    <property type="project" value="InterPro"/>
</dbReference>
<evidence type="ECO:0000256" key="8">
    <source>
        <dbReference type="ARBA" id="ARBA00023288"/>
    </source>
</evidence>
<gene>
    <name evidence="10" type="ORF">V1264_019219</name>
</gene>
<dbReference type="GO" id="GO:0003924">
    <property type="term" value="F:GTPase activity"/>
    <property type="evidence" value="ECO:0007669"/>
    <property type="project" value="InterPro"/>
</dbReference>
<dbReference type="InterPro" id="IPR027417">
    <property type="entry name" value="P-loop_NTPase"/>
</dbReference>
<dbReference type="FunFam" id="3.40.50.300:FF:000983">
    <property type="entry name" value="Rho family GTPase"/>
    <property type="match status" value="1"/>
</dbReference>
<dbReference type="InterPro" id="IPR003578">
    <property type="entry name" value="Small_GTPase_Rho"/>
</dbReference>
<reference evidence="10 11" key="1">
    <citation type="submission" date="2024-02" db="EMBL/GenBank/DDBJ databases">
        <title>Chromosome-scale genome assembly of the rough periwinkle Littorina saxatilis.</title>
        <authorList>
            <person name="De Jode A."/>
            <person name="Faria R."/>
            <person name="Formenti G."/>
            <person name="Sims Y."/>
            <person name="Smith T.P."/>
            <person name="Tracey A."/>
            <person name="Wood J.M.D."/>
            <person name="Zagrodzka Z.B."/>
            <person name="Johannesson K."/>
            <person name="Butlin R.K."/>
            <person name="Leder E.H."/>
        </authorList>
    </citation>
    <scope>NUCLEOTIDE SEQUENCE [LARGE SCALE GENOMIC DNA]</scope>
    <source>
        <strain evidence="10">Snail1</strain>
        <tissue evidence="10">Muscle</tissue>
    </source>
</reference>
<keyword evidence="3" id="KW-1003">Cell membrane</keyword>
<evidence type="ECO:0000256" key="5">
    <source>
        <dbReference type="ARBA" id="ARBA00022741"/>
    </source>
</evidence>
<keyword evidence="11" id="KW-1185">Reference proteome</keyword>
<keyword evidence="7" id="KW-0472">Membrane</keyword>
<organism evidence="10 11">
    <name type="scientific">Littorina saxatilis</name>
    <dbReference type="NCBI Taxonomy" id="31220"/>
    <lineage>
        <taxon>Eukaryota</taxon>
        <taxon>Metazoa</taxon>
        <taxon>Spiralia</taxon>
        <taxon>Lophotrochozoa</taxon>
        <taxon>Mollusca</taxon>
        <taxon>Gastropoda</taxon>
        <taxon>Caenogastropoda</taxon>
        <taxon>Littorinimorpha</taxon>
        <taxon>Littorinoidea</taxon>
        <taxon>Littorinidae</taxon>
        <taxon>Littorina</taxon>
    </lineage>
</organism>
<dbReference type="PROSITE" id="PS51419">
    <property type="entry name" value="RAB"/>
    <property type="match status" value="1"/>
</dbReference>
<dbReference type="PROSITE" id="PS51421">
    <property type="entry name" value="RAS"/>
    <property type="match status" value="1"/>
</dbReference>
<dbReference type="NCBIfam" id="TIGR00231">
    <property type="entry name" value="small_GTP"/>
    <property type="match status" value="1"/>
</dbReference>
<comment type="caution">
    <text evidence="10">The sequence shown here is derived from an EMBL/GenBank/DDBJ whole genome shotgun (WGS) entry which is preliminary data.</text>
</comment>
<dbReference type="CDD" id="cd00157">
    <property type="entry name" value="Rho"/>
    <property type="match status" value="1"/>
</dbReference>
<evidence type="ECO:0000256" key="2">
    <source>
        <dbReference type="ARBA" id="ARBA00010142"/>
    </source>
</evidence>